<name>A0A6C1TXC5_9CORY</name>
<dbReference type="OrthoDB" id="4424087at2"/>
<evidence type="ECO:0000256" key="2">
    <source>
        <dbReference type="SAM" id="Phobius"/>
    </source>
</evidence>
<proteinExistence type="predicted"/>
<evidence type="ECO:0000313" key="3">
    <source>
        <dbReference type="EMBL" id="TVS27217.1"/>
    </source>
</evidence>
<dbReference type="EMBL" id="RXIR01000022">
    <property type="protein sequence ID" value="TVS27217.1"/>
    <property type="molecule type" value="Genomic_DNA"/>
</dbReference>
<keyword evidence="2" id="KW-0812">Transmembrane</keyword>
<evidence type="ECO:0000313" key="4">
    <source>
        <dbReference type="Proteomes" id="UP000336646"/>
    </source>
</evidence>
<keyword evidence="2" id="KW-0472">Membrane</keyword>
<dbReference type="RefSeq" id="WP_144317911.1">
    <property type="nucleotide sequence ID" value="NZ_CP038157.1"/>
</dbReference>
<feature type="compositionally biased region" description="Basic and acidic residues" evidence="1">
    <location>
        <begin position="264"/>
        <end position="276"/>
    </location>
</feature>
<dbReference type="Proteomes" id="UP000336646">
    <property type="component" value="Unassembled WGS sequence"/>
</dbReference>
<accession>A0A6C1TXC5</accession>
<feature type="transmembrane region" description="Helical" evidence="2">
    <location>
        <begin position="241"/>
        <end position="258"/>
    </location>
</feature>
<dbReference type="GeneID" id="74901945"/>
<comment type="caution">
    <text evidence="3">The sequence shown here is derived from an EMBL/GenBank/DDBJ whole genome shotgun (WGS) entry which is preliminary data.</text>
</comment>
<keyword evidence="2" id="KW-1133">Transmembrane helix</keyword>
<dbReference type="AlphaFoldDB" id="A0A6C1TXC5"/>
<feature type="region of interest" description="Disordered" evidence="1">
    <location>
        <begin position="264"/>
        <end position="283"/>
    </location>
</feature>
<protein>
    <submittedName>
        <fullName evidence="3">Uncharacterized protein</fullName>
    </submittedName>
</protein>
<evidence type="ECO:0000256" key="1">
    <source>
        <dbReference type="SAM" id="MobiDB-lite"/>
    </source>
</evidence>
<organism evidence="3 4">
    <name type="scientific">Corynebacterium sanguinis</name>
    <dbReference type="NCBI Taxonomy" id="2594913"/>
    <lineage>
        <taxon>Bacteria</taxon>
        <taxon>Bacillati</taxon>
        <taxon>Actinomycetota</taxon>
        <taxon>Actinomycetes</taxon>
        <taxon>Mycobacteriales</taxon>
        <taxon>Corynebacteriaceae</taxon>
        <taxon>Corynebacterium</taxon>
    </lineage>
</organism>
<gene>
    <name evidence="3" type="ORF">EKI59_09220</name>
</gene>
<sequence length="283" mass="31740">MEVWTLNHPERGPITLERGYDAEFAELYPDWPATPEDAAREFRTTSATASIRERLGDLRANPPARLQVWVGSRVVARYSTISSGRIPLASPSMKMRSSFGVADRSKPHLSIEANFFDDVLSVDYREGPTVVEFDPPEGSRGHKRRTQMESSAVKRVAYPLAQGLGKGGWALAVIILGPLVGRILQWLLQFLPDVEITLPSIYLPVPTLPQIYLPTPTIEWPEINLPEAPAWLVFLMEYSRIWIPIVIGLVIGIVAVRNHRKSEREKQHWHSAHPEAESAPGET</sequence>
<reference evidence="3 4" key="1">
    <citation type="submission" date="2018-12" db="EMBL/GenBank/DDBJ databases">
        <title>Corynebacterium sanguinis sp. nov., a clinically-associated and environmental corynebacterium.</title>
        <authorList>
            <person name="Gonzales-Siles L."/>
            <person name="Jaen-Luchoro D."/>
            <person name="Cardew S."/>
            <person name="Inganas E."/>
            <person name="Ohlen M."/>
            <person name="Jensie-Markopolous S."/>
            <person name="Pinyeiro-Iglesias B."/>
            <person name="Molin K."/>
            <person name="Skovbjerg S."/>
            <person name="Svensson-Stadler L."/>
            <person name="Funke G."/>
            <person name="Moore E.R.B."/>
        </authorList>
    </citation>
    <scope>NUCLEOTIDE SEQUENCE [LARGE SCALE GENOMIC DNA]</scope>
    <source>
        <strain evidence="3 4">58734</strain>
    </source>
</reference>